<evidence type="ECO:0000313" key="4">
    <source>
        <dbReference type="Proteomes" id="UP000549250"/>
    </source>
</evidence>
<feature type="domain" description="Thioesterase" evidence="2">
    <location>
        <begin position="1"/>
        <end position="177"/>
    </location>
</feature>
<sequence length="198" mass="22249">MHALASQLAAELIRDIDGPYALFGHSLGALLAFEIIHALRDSGVSSPVSLFASGTAAPTRRDDYNQGFAKPKSDEQLIEELRDLQGTPQEVLDNAELMSLTLPILRADFLMCGRYQYRQRPGLTCPIHVLGGKDDKATQEQLIAWQLESEGRFSLDMIPGSHFFIHEHESEVLRLLQVKLKMDLDGYLRKKDCYHHCS</sequence>
<protein>
    <submittedName>
        <fullName evidence="3">Surfactin synthase thioesterase subunit</fullName>
    </submittedName>
</protein>
<dbReference type="AlphaFoldDB" id="A0A839T8J8"/>
<dbReference type="EMBL" id="JACHXI010000017">
    <property type="protein sequence ID" value="MBB3104564.1"/>
    <property type="molecule type" value="Genomic_DNA"/>
</dbReference>
<accession>A0A839T8J8</accession>
<dbReference type="GO" id="GO:0008610">
    <property type="term" value="P:lipid biosynthetic process"/>
    <property type="evidence" value="ECO:0007669"/>
    <property type="project" value="TreeGrafter"/>
</dbReference>
<dbReference type="PANTHER" id="PTHR11487:SF0">
    <property type="entry name" value="S-ACYL FATTY ACID SYNTHASE THIOESTERASE, MEDIUM CHAIN"/>
    <property type="match status" value="1"/>
</dbReference>
<dbReference type="Pfam" id="PF00975">
    <property type="entry name" value="Thioesterase"/>
    <property type="match status" value="1"/>
</dbReference>
<dbReference type="Proteomes" id="UP000549250">
    <property type="component" value="Unassembled WGS sequence"/>
</dbReference>
<gene>
    <name evidence="3" type="ORF">FHR87_002989</name>
</gene>
<evidence type="ECO:0000313" key="3">
    <source>
        <dbReference type="EMBL" id="MBB3104564.1"/>
    </source>
</evidence>
<dbReference type="PANTHER" id="PTHR11487">
    <property type="entry name" value="THIOESTERASE"/>
    <property type="match status" value="1"/>
</dbReference>
<evidence type="ECO:0000259" key="2">
    <source>
        <dbReference type="Pfam" id="PF00975"/>
    </source>
</evidence>
<dbReference type="InterPro" id="IPR012223">
    <property type="entry name" value="TEII"/>
</dbReference>
<reference evidence="3 4" key="1">
    <citation type="submission" date="2020-08" db="EMBL/GenBank/DDBJ databases">
        <title>Genomic Encyclopedia of Type Strains, Phase III (KMG-III): the genomes of soil and plant-associated and newly described type strains.</title>
        <authorList>
            <person name="Whitman W."/>
        </authorList>
    </citation>
    <scope>NUCLEOTIDE SEQUENCE [LARGE SCALE GENOMIC DNA]</scope>
    <source>
        <strain evidence="3 4">CECT 4462</strain>
    </source>
</reference>
<comment type="caution">
    <text evidence="3">The sequence shown here is derived from an EMBL/GenBank/DDBJ whole genome shotgun (WGS) entry which is preliminary data.</text>
</comment>
<proteinExistence type="inferred from homology"/>
<dbReference type="SUPFAM" id="SSF53474">
    <property type="entry name" value="alpha/beta-Hydrolases"/>
    <property type="match status" value="1"/>
</dbReference>
<keyword evidence="4" id="KW-1185">Reference proteome</keyword>
<organism evidence="3 4">
    <name type="scientific">Azomonas macrocytogenes</name>
    <name type="common">Azotobacter macrocytogenes</name>
    <dbReference type="NCBI Taxonomy" id="69962"/>
    <lineage>
        <taxon>Bacteria</taxon>
        <taxon>Pseudomonadati</taxon>
        <taxon>Pseudomonadota</taxon>
        <taxon>Gammaproteobacteria</taxon>
        <taxon>Pseudomonadales</taxon>
        <taxon>Pseudomonadaceae</taxon>
        <taxon>Azomonas</taxon>
    </lineage>
</organism>
<dbReference type="Gene3D" id="3.40.50.1820">
    <property type="entry name" value="alpha/beta hydrolase"/>
    <property type="match status" value="1"/>
</dbReference>
<evidence type="ECO:0000256" key="1">
    <source>
        <dbReference type="ARBA" id="ARBA00007169"/>
    </source>
</evidence>
<dbReference type="InterPro" id="IPR001031">
    <property type="entry name" value="Thioesterase"/>
</dbReference>
<comment type="similarity">
    <text evidence="1">Belongs to the thioesterase family.</text>
</comment>
<name>A0A839T8J8_AZOMA</name>
<dbReference type="InterPro" id="IPR029058">
    <property type="entry name" value="AB_hydrolase_fold"/>
</dbReference>